<dbReference type="PANTHER" id="PTHR45904:SF1">
    <property type="entry name" value="TRNA (URACIL-5-)-METHYLTRANSFERASE HOMOLOG B"/>
    <property type="match status" value="1"/>
</dbReference>
<reference evidence="1 2" key="1">
    <citation type="submission" date="2020-12" db="EMBL/GenBank/DDBJ databases">
        <title>De novo assembly of Tibetan sheep genome.</title>
        <authorList>
            <person name="Li X."/>
        </authorList>
    </citation>
    <scope>NUCLEOTIDE SEQUENCE [LARGE SCALE GENOMIC DNA]</scope>
    <source>
        <tissue evidence="1">Heart</tissue>
    </source>
</reference>
<protein>
    <submittedName>
        <fullName evidence="1">Uncharacterized protein</fullName>
    </submittedName>
</protein>
<comment type="caution">
    <text evidence="1">The sequence shown here is derived from an EMBL/GenBank/DDBJ whole genome shotgun (WGS) entry which is preliminary data.</text>
</comment>
<dbReference type="AlphaFoldDB" id="A0A835ZGR6"/>
<sequence length="174" mass="19600">MGLFSKPGLFPWYARKPPGWSQLFLGSACKENFTQVIAKKRQRGQKSQKKPRYLGPLDDSWQERLADVVTPLWRLSYEEQLKVKFEAQKKILQRLEFYLQGLNGVNMTTTGPRSQGLCCFLQPVIPSVNTAGAEMLYRTVGELRGVNSNTILLNVCCGTGKWQPRAESACSLSP</sequence>
<dbReference type="GO" id="GO:0003723">
    <property type="term" value="F:RNA binding"/>
    <property type="evidence" value="ECO:0007669"/>
    <property type="project" value="TreeGrafter"/>
</dbReference>
<proteinExistence type="predicted"/>
<dbReference type="EMBL" id="JAEMGP010000027">
    <property type="protein sequence ID" value="KAG5194237.1"/>
    <property type="molecule type" value="Genomic_DNA"/>
</dbReference>
<dbReference type="PANTHER" id="PTHR45904">
    <property type="entry name" value="TRNA (URACIL-5-)-METHYLTRANSFERASE"/>
    <property type="match status" value="1"/>
</dbReference>
<accession>A0A835ZGR6</accession>
<dbReference type="Proteomes" id="UP000664991">
    <property type="component" value="Unassembled WGS sequence"/>
</dbReference>
<gene>
    <name evidence="1" type="ORF">JEQ12_020598</name>
</gene>
<evidence type="ECO:0000313" key="1">
    <source>
        <dbReference type="EMBL" id="KAG5194237.1"/>
    </source>
</evidence>
<dbReference type="PROSITE" id="PS51257">
    <property type="entry name" value="PROKAR_LIPOPROTEIN"/>
    <property type="match status" value="1"/>
</dbReference>
<name>A0A835ZGR6_SHEEP</name>
<dbReference type="InterPro" id="IPR045850">
    <property type="entry name" value="TRM2_met"/>
</dbReference>
<organism evidence="1 2">
    <name type="scientific">Ovis aries</name>
    <name type="common">Sheep</name>
    <dbReference type="NCBI Taxonomy" id="9940"/>
    <lineage>
        <taxon>Eukaryota</taxon>
        <taxon>Metazoa</taxon>
        <taxon>Chordata</taxon>
        <taxon>Craniata</taxon>
        <taxon>Vertebrata</taxon>
        <taxon>Euteleostomi</taxon>
        <taxon>Mammalia</taxon>
        <taxon>Eutheria</taxon>
        <taxon>Laurasiatheria</taxon>
        <taxon>Artiodactyla</taxon>
        <taxon>Ruminantia</taxon>
        <taxon>Pecora</taxon>
        <taxon>Bovidae</taxon>
        <taxon>Caprinae</taxon>
        <taxon>Ovis</taxon>
    </lineage>
</organism>
<evidence type="ECO:0000313" key="2">
    <source>
        <dbReference type="Proteomes" id="UP000664991"/>
    </source>
</evidence>